<dbReference type="Gene3D" id="3.50.50.60">
    <property type="entry name" value="FAD/NAD(P)-binding domain"/>
    <property type="match status" value="1"/>
</dbReference>
<evidence type="ECO:0000256" key="5">
    <source>
        <dbReference type="SAM" id="MobiDB-lite"/>
    </source>
</evidence>
<dbReference type="Gene3D" id="3.30.410.40">
    <property type="match status" value="1"/>
</dbReference>
<dbReference type="SUPFAM" id="SSF51905">
    <property type="entry name" value="FAD/NAD(P)-binding domain"/>
    <property type="match status" value="1"/>
</dbReference>
<comment type="cofactor">
    <cofactor evidence="1">
        <name>FAD</name>
        <dbReference type="ChEBI" id="CHEBI:57692"/>
    </cofactor>
</comment>
<evidence type="ECO:0000256" key="2">
    <source>
        <dbReference type="ARBA" id="ARBA00010790"/>
    </source>
</evidence>
<comment type="similarity">
    <text evidence="2">Belongs to the GMC oxidoreductase family.</text>
</comment>
<dbReference type="Pfam" id="PF05199">
    <property type="entry name" value="GMC_oxred_C"/>
    <property type="match status" value="1"/>
</dbReference>
<dbReference type="AlphaFoldDB" id="A0A6J6ZXJ9"/>
<accession>A0A6J6ZXJ9</accession>
<keyword evidence="4" id="KW-0274">FAD</keyword>
<keyword evidence="3" id="KW-0285">Flavoprotein</keyword>
<evidence type="ECO:0000256" key="3">
    <source>
        <dbReference type="ARBA" id="ARBA00022630"/>
    </source>
</evidence>
<dbReference type="InterPro" id="IPR000172">
    <property type="entry name" value="GMC_OxRdtase_N"/>
</dbReference>
<dbReference type="GO" id="GO:0016614">
    <property type="term" value="F:oxidoreductase activity, acting on CH-OH group of donors"/>
    <property type="evidence" value="ECO:0007669"/>
    <property type="project" value="InterPro"/>
</dbReference>
<dbReference type="PANTHER" id="PTHR11552">
    <property type="entry name" value="GLUCOSE-METHANOL-CHOLINE GMC OXIDOREDUCTASE"/>
    <property type="match status" value="1"/>
</dbReference>
<feature type="region of interest" description="Disordered" evidence="5">
    <location>
        <begin position="1"/>
        <end position="30"/>
    </location>
</feature>
<evidence type="ECO:0000313" key="8">
    <source>
        <dbReference type="EMBL" id="CAB4825323.1"/>
    </source>
</evidence>
<dbReference type="InterPro" id="IPR036188">
    <property type="entry name" value="FAD/NAD-bd_sf"/>
</dbReference>
<dbReference type="InterPro" id="IPR012132">
    <property type="entry name" value="GMC_OxRdtase"/>
</dbReference>
<gene>
    <name evidence="8" type="ORF">UFOPK3204_00446</name>
</gene>
<evidence type="ECO:0000259" key="7">
    <source>
        <dbReference type="Pfam" id="PF05199"/>
    </source>
</evidence>
<protein>
    <submittedName>
        <fullName evidence="8">Unannotated protein</fullName>
    </submittedName>
</protein>
<organism evidence="8">
    <name type="scientific">freshwater metagenome</name>
    <dbReference type="NCBI Taxonomy" id="449393"/>
    <lineage>
        <taxon>unclassified sequences</taxon>
        <taxon>metagenomes</taxon>
        <taxon>ecological metagenomes</taxon>
    </lineage>
</organism>
<dbReference type="PANTHER" id="PTHR11552:SF147">
    <property type="entry name" value="CHOLINE DEHYDROGENASE, MITOCHONDRIAL"/>
    <property type="match status" value="1"/>
</dbReference>
<evidence type="ECO:0000256" key="4">
    <source>
        <dbReference type="ARBA" id="ARBA00022827"/>
    </source>
</evidence>
<proteinExistence type="inferred from homology"/>
<dbReference type="InterPro" id="IPR007867">
    <property type="entry name" value="GMC_OxRtase_C"/>
</dbReference>
<dbReference type="PIRSF" id="PIRSF000137">
    <property type="entry name" value="Alcohol_oxidase"/>
    <property type="match status" value="1"/>
</dbReference>
<evidence type="ECO:0000256" key="1">
    <source>
        <dbReference type="ARBA" id="ARBA00001974"/>
    </source>
</evidence>
<feature type="domain" description="Glucose-methanol-choline oxidoreductase C-terminal" evidence="7">
    <location>
        <begin position="311"/>
        <end position="450"/>
    </location>
</feature>
<feature type="domain" description="Glucose-methanol-choline oxidoreductase N-terminal" evidence="6">
    <location>
        <begin position="60"/>
        <end position="249"/>
    </location>
</feature>
<dbReference type="SUPFAM" id="SSF54373">
    <property type="entry name" value="FAD-linked reductases, C-terminal domain"/>
    <property type="match status" value="1"/>
</dbReference>
<name>A0A6J6ZXJ9_9ZZZZ</name>
<dbReference type="EMBL" id="CAFABK010000013">
    <property type="protein sequence ID" value="CAB4825323.1"/>
    <property type="molecule type" value="Genomic_DNA"/>
</dbReference>
<dbReference type="GO" id="GO:0050660">
    <property type="term" value="F:flavin adenine dinucleotide binding"/>
    <property type="evidence" value="ECO:0007669"/>
    <property type="project" value="InterPro"/>
</dbReference>
<sequence length="479" mass="51246">MVAARLSEDPANSVTLIESGPDRHSGNRPEGVASVNWVRALGETAAFNEKITAARLPGSNRKQYMRGHGIGGSGAVNAMICLPGLPSDYDRWADDLGCSGWAWADVEPWFMRIKGGALQTDSRFYTPVDRALMGAGVELGFRNDVDTYTPANGVGPLYLCADATTRMSTAEMWLDPARAEGRVSVRTGEGVAHLLWDGDRCVGVELLSGEQLAADHVVLCAGAFESPAILMRSGLQNPAVGMNLCDHPAASLRLVLNPELRGTDIDHACINVVLRASSSIANGDVHLLPLHGSLDDGATQALVMAALMTVRSTGRVYVDPDDVTGPPIIDMNMLTDPLDRQAMREAVLLMIDVLQTGAFAEIVEEVVMDSRGTSLTELRTASVIDEWLRETMGDYFHACGTCRMGRPDDPAAVVDLEGRLIGRSGVHVIDTSIMPDVPAANTHWPTVMIAERLTAGLMGRALSDFEAVSLSEAAPPSQF</sequence>
<evidence type="ECO:0000259" key="6">
    <source>
        <dbReference type="Pfam" id="PF00732"/>
    </source>
</evidence>
<dbReference type="Pfam" id="PF00732">
    <property type="entry name" value="GMC_oxred_N"/>
    <property type="match status" value="1"/>
</dbReference>
<reference evidence="8" key="1">
    <citation type="submission" date="2020-05" db="EMBL/GenBank/DDBJ databases">
        <authorList>
            <person name="Chiriac C."/>
            <person name="Salcher M."/>
            <person name="Ghai R."/>
            <person name="Kavagutti S V."/>
        </authorList>
    </citation>
    <scope>NUCLEOTIDE SEQUENCE</scope>
</reference>